<dbReference type="Proteomes" id="UP001150603">
    <property type="component" value="Unassembled WGS sequence"/>
</dbReference>
<keyword evidence="2" id="KW-1185">Reference proteome</keyword>
<evidence type="ECO:0000313" key="2">
    <source>
        <dbReference type="Proteomes" id="UP001150603"/>
    </source>
</evidence>
<organism evidence="1 2">
    <name type="scientific">Linderina macrospora</name>
    <dbReference type="NCBI Taxonomy" id="4868"/>
    <lineage>
        <taxon>Eukaryota</taxon>
        <taxon>Fungi</taxon>
        <taxon>Fungi incertae sedis</taxon>
        <taxon>Zoopagomycota</taxon>
        <taxon>Kickxellomycotina</taxon>
        <taxon>Kickxellomycetes</taxon>
        <taxon>Kickxellales</taxon>
        <taxon>Kickxellaceae</taxon>
        <taxon>Linderina</taxon>
    </lineage>
</organism>
<gene>
    <name evidence="1" type="primary">EFM6_1</name>
    <name evidence="1" type="ORF">FBU59_005858</name>
</gene>
<protein>
    <submittedName>
        <fullName evidence="1">Protein-lysine N-methyltransferase efm6</fullName>
    </submittedName>
</protein>
<feature type="non-terminal residue" evidence="1">
    <location>
        <position position="1"/>
    </location>
</feature>
<reference evidence="1" key="1">
    <citation type="submission" date="2022-07" db="EMBL/GenBank/DDBJ databases">
        <title>Phylogenomic reconstructions and comparative analyses of Kickxellomycotina fungi.</title>
        <authorList>
            <person name="Reynolds N.K."/>
            <person name="Stajich J.E."/>
            <person name="Barry K."/>
            <person name="Grigoriev I.V."/>
            <person name="Crous P."/>
            <person name="Smith M.E."/>
        </authorList>
    </citation>
    <scope>NUCLEOTIDE SEQUENCE</scope>
    <source>
        <strain evidence="1">NRRL 5244</strain>
    </source>
</reference>
<comment type="caution">
    <text evidence="1">The sequence shown here is derived from an EMBL/GenBank/DDBJ whole genome shotgun (WGS) entry which is preliminary data.</text>
</comment>
<name>A0ACC1J1K8_9FUNG</name>
<dbReference type="EMBL" id="JANBPW010004852">
    <property type="protein sequence ID" value="KAJ1933940.1"/>
    <property type="molecule type" value="Genomic_DNA"/>
</dbReference>
<sequence length="97" mass="11159">CIDWTAPVDLGAHPDYILVSDGIWVTDIHEPLTNTLGKLAGPQTKVLIAYESREFEDEAKFMALWGSRFRFHDIKPADQDEMWQSDDIFLFEGMLKN</sequence>
<evidence type="ECO:0000313" key="1">
    <source>
        <dbReference type="EMBL" id="KAJ1933940.1"/>
    </source>
</evidence>
<accession>A0ACC1J1K8</accession>
<proteinExistence type="predicted"/>